<dbReference type="InterPro" id="IPR001375">
    <property type="entry name" value="Peptidase_S9_cat"/>
</dbReference>
<feature type="domain" description="Peptidase S9 prolyl oligopeptidase catalytic" evidence="2">
    <location>
        <begin position="501"/>
        <end position="678"/>
    </location>
</feature>
<dbReference type="Proteomes" id="UP001321421">
    <property type="component" value="Chromosome"/>
</dbReference>
<dbReference type="Pfam" id="PF00326">
    <property type="entry name" value="Peptidase_S9"/>
    <property type="match status" value="1"/>
</dbReference>
<evidence type="ECO:0000313" key="4">
    <source>
        <dbReference type="Proteomes" id="UP001321421"/>
    </source>
</evidence>
<accession>A0ABM8H7E8</accession>
<evidence type="ECO:0000259" key="2">
    <source>
        <dbReference type="Pfam" id="PF00326"/>
    </source>
</evidence>
<keyword evidence="4" id="KW-1185">Reference proteome</keyword>
<gene>
    <name evidence="3" type="ORF">GCM10025872_04190</name>
</gene>
<evidence type="ECO:0000256" key="1">
    <source>
        <dbReference type="SAM" id="MobiDB-lite"/>
    </source>
</evidence>
<organism evidence="3 4">
    <name type="scientific">Barrientosiimonas endolithica</name>
    <dbReference type="NCBI Taxonomy" id="1535208"/>
    <lineage>
        <taxon>Bacteria</taxon>
        <taxon>Bacillati</taxon>
        <taxon>Actinomycetota</taxon>
        <taxon>Actinomycetes</taxon>
        <taxon>Micrococcales</taxon>
        <taxon>Dermacoccaceae</taxon>
        <taxon>Barrientosiimonas</taxon>
    </lineage>
</organism>
<dbReference type="PANTHER" id="PTHR43056">
    <property type="entry name" value="PEPTIDASE S9 PROLYL OLIGOPEPTIDASE"/>
    <property type="match status" value="1"/>
</dbReference>
<dbReference type="Gene3D" id="3.40.50.1820">
    <property type="entry name" value="alpha/beta hydrolase"/>
    <property type="match status" value="1"/>
</dbReference>
<protein>
    <recommendedName>
        <fullName evidence="2">Peptidase S9 prolyl oligopeptidase catalytic domain-containing protein</fullName>
    </recommendedName>
</protein>
<dbReference type="SUPFAM" id="SSF53474">
    <property type="entry name" value="alpha/beta-Hydrolases"/>
    <property type="match status" value="1"/>
</dbReference>
<reference evidence="4" key="1">
    <citation type="journal article" date="2019" name="Int. J. Syst. Evol. Microbiol.">
        <title>The Global Catalogue of Microorganisms (GCM) 10K type strain sequencing project: providing services to taxonomists for standard genome sequencing and annotation.</title>
        <authorList>
            <consortium name="The Broad Institute Genomics Platform"/>
            <consortium name="The Broad Institute Genome Sequencing Center for Infectious Disease"/>
            <person name="Wu L."/>
            <person name="Ma J."/>
        </authorList>
    </citation>
    <scope>NUCLEOTIDE SEQUENCE [LARGE SCALE GENOMIC DNA]</scope>
    <source>
        <strain evidence="4">NBRC 110608</strain>
    </source>
</reference>
<feature type="region of interest" description="Disordered" evidence="1">
    <location>
        <begin position="155"/>
        <end position="221"/>
    </location>
</feature>
<dbReference type="PANTHER" id="PTHR43056:SF5">
    <property type="entry name" value="PEPTIDASE S9 PROLYL OLIGOPEPTIDASE CATALYTIC DOMAIN-CONTAINING PROTEIN"/>
    <property type="match status" value="1"/>
</dbReference>
<dbReference type="EMBL" id="AP027735">
    <property type="protein sequence ID" value="BDZ56762.1"/>
    <property type="molecule type" value="Genomic_DNA"/>
</dbReference>
<sequence length="894" mass="96653">MTQPSSYGSWPSPITADYVHGSTVGRGQPWADGEHVYWRETRPQDEGRSALVRRAPDGSTTDVSLPGQDVRTTLHEYGGGDYAVRDGIVVYVVRDGQRVWVSRDGGEPRPVTAETDGLVRYSGFCIDPRRGVAYAIREDQRDPSLEPVTSLVRLDLSGDGSGVGEVLQPGRERQVADQAGRVARGTSAYRDQAEPGQDGRVARGTSAYRDQAEPGQDGRVARGTSAYRDHAEPDDTPAPPDFVLDPALSPDGRRLAWLTWNHPQMAWDGTFLWVAELDDAGGLREARVVAGSTEESLEEPTWLDDDRLLVLSDRSGWSTFHLLDLREESAGLRPVHDDQHDYGMPRWVPHMRSFALLDDGRVLAGRIVEGFRGAVLLDPSSGDVTDVELPITYIDQLGAAPGSKAVAVVGAADAMPTVVRIDPDEATLTPLAGETDELLERFAAPPEAITWSGFDGQTAHGFLYLPRNPDVVAPEEQRPPLLVTTHGGPTAATAAVATRARTYWTSRGFAVLDVNYAGSTGFGRAYRERLRGQWGCADVQDAALGAQHLADSGVVDAERMAIRGGSAGGYLTLAALTTTDVFSAGTSLFGIADVGALAEHTHKLESRYTWGLIGPWPDDRSTYDERSPINHLGGLSAPLLLLQGDEDKVVPPSQAQMMADALQRKGIAHALVLFAGRGTASGCPPTRSARRSWSCRSTARCSASTRPVRCSRSRCRERLAGARCRGRPGRGRPRRALAAAGDVRVDGRGLGGREARSHPLDAACTLQTPAGEQVTCRPRAEIPLRRRSATRDVTLAGRTYSYRPTTDRVSVLERDGVRIARLHRSWQLVWSGRRPSTKDPGFTMEASAPLDVLDEALLVAFGAVIAPPGHEGAVTRIVRCPIRLAYSTADLLQV</sequence>
<dbReference type="InterPro" id="IPR050585">
    <property type="entry name" value="Xaa-Pro_dipeptidyl-ppase/CocE"/>
</dbReference>
<dbReference type="InterPro" id="IPR029058">
    <property type="entry name" value="AB_hydrolase_fold"/>
</dbReference>
<evidence type="ECO:0000313" key="3">
    <source>
        <dbReference type="EMBL" id="BDZ56762.1"/>
    </source>
</evidence>
<dbReference type="SUPFAM" id="SSF69322">
    <property type="entry name" value="Tricorn protease domain 2"/>
    <property type="match status" value="1"/>
</dbReference>
<dbReference type="RefSeq" id="WP_289232172.1">
    <property type="nucleotide sequence ID" value="NZ_AP027735.1"/>
</dbReference>
<name>A0ABM8H7E8_9MICO</name>
<proteinExistence type="predicted"/>